<evidence type="ECO:0000256" key="5">
    <source>
        <dbReference type="ARBA" id="ARBA00023295"/>
    </source>
</evidence>
<dbReference type="PANTHER" id="PTHR10357">
    <property type="entry name" value="ALPHA-AMYLASE FAMILY MEMBER"/>
    <property type="match status" value="1"/>
</dbReference>
<dbReference type="AlphaFoldDB" id="A0A9P0G4X0"/>
<dbReference type="GO" id="GO:0005975">
    <property type="term" value="P:carbohydrate metabolic process"/>
    <property type="evidence" value="ECO:0007669"/>
    <property type="project" value="InterPro"/>
</dbReference>
<evidence type="ECO:0000256" key="3">
    <source>
        <dbReference type="ARBA" id="ARBA00012741"/>
    </source>
</evidence>
<evidence type="ECO:0000256" key="2">
    <source>
        <dbReference type="ARBA" id="ARBA00008061"/>
    </source>
</evidence>
<gene>
    <name evidence="7" type="ORF">BEMITA_LOCUS6083</name>
</gene>
<comment type="similarity">
    <text evidence="2">Belongs to the glycosyl hydrolase 13 family.</text>
</comment>
<proteinExistence type="inferred from homology"/>
<evidence type="ECO:0000256" key="4">
    <source>
        <dbReference type="ARBA" id="ARBA00023180"/>
    </source>
</evidence>
<keyword evidence="8" id="KW-1185">Reference proteome</keyword>
<organism evidence="7 8">
    <name type="scientific">Bemisia tabaci</name>
    <name type="common">Sweetpotato whitefly</name>
    <name type="synonym">Aleurodes tabaci</name>
    <dbReference type="NCBI Taxonomy" id="7038"/>
    <lineage>
        <taxon>Eukaryota</taxon>
        <taxon>Metazoa</taxon>
        <taxon>Ecdysozoa</taxon>
        <taxon>Arthropoda</taxon>
        <taxon>Hexapoda</taxon>
        <taxon>Insecta</taxon>
        <taxon>Pterygota</taxon>
        <taxon>Neoptera</taxon>
        <taxon>Paraneoptera</taxon>
        <taxon>Hemiptera</taxon>
        <taxon>Sternorrhyncha</taxon>
        <taxon>Aleyrodoidea</taxon>
        <taxon>Aleyrodidae</taxon>
        <taxon>Aleyrodinae</taxon>
        <taxon>Bemisia</taxon>
    </lineage>
</organism>
<protein>
    <recommendedName>
        <fullName evidence="3">alpha-glucosidase</fullName>
        <ecNumber evidence="3">3.2.1.20</ecNumber>
    </recommendedName>
</protein>
<dbReference type="EMBL" id="OU963864">
    <property type="protein sequence ID" value="CAH0769023.1"/>
    <property type="molecule type" value="Genomic_DNA"/>
</dbReference>
<keyword evidence="4" id="KW-0325">Glycoprotein</keyword>
<dbReference type="GO" id="GO:0004558">
    <property type="term" value="F:alpha-1,4-glucosidase activity"/>
    <property type="evidence" value="ECO:0007669"/>
    <property type="project" value="UniProtKB-EC"/>
</dbReference>
<dbReference type="InterPro" id="IPR006047">
    <property type="entry name" value="GH13_cat_dom"/>
</dbReference>
<evidence type="ECO:0000256" key="1">
    <source>
        <dbReference type="ARBA" id="ARBA00001657"/>
    </source>
</evidence>
<dbReference type="Gene3D" id="3.20.20.80">
    <property type="entry name" value="Glycosidases"/>
    <property type="match status" value="1"/>
</dbReference>
<feature type="domain" description="Glycosyl hydrolase family 13 catalytic" evidence="6">
    <location>
        <begin position="1"/>
        <end position="306"/>
    </location>
</feature>
<comment type="catalytic activity">
    <reaction evidence="1">
        <text>Hydrolysis of terminal, non-reducing (1-&gt;4)-linked alpha-D-glucose residues with release of alpha-D-glucose.</text>
        <dbReference type="EC" id="3.2.1.20"/>
    </reaction>
</comment>
<dbReference type="PANTHER" id="PTHR10357:SF179">
    <property type="entry name" value="NEUTRAL AND BASIC AMINO ACID TRANSPORT PROTEIN RBAT"/>
    <property type="match status" value="1"/>
</dbReference>
<dbReference type="FunFam" id="3.90.400.10:FF:000001">
    <property type="entry name" value="Maltase A3, isoform A"/>
    <property type="match status" value="1"/>
</dbReference>
<sequence>MTKEPLGGIEMILDFVPNHTSDQHEWFKKSVQGIKPYDDYYIWRDSKGRRNGRQRPPNSWQSIFEHSPESAWEWNDERYQFYYHAFRREQPDLNFRNPLVVQEMKDILTFWMDKGVRGFRVDAAPFIFEDDELRDETGRRYARRNLPETYELVKELREHTDAYGLKNDVEIFFTTEGYASPKKTLKYYGKETRPGAHFPFNFLLLKKLKSETNAKSLNETIVDYLSSLKSHQYPNWVSGNHDWPRIPSRMGASSSVDLLNMLNLLLPGTSTVYMGDEIGMDSYWNLDKNQCPDDVGEDYRTPVELHSIGILPETQLTYWWVSGFTTAQKPWIPVNPEYYYTNVQSERQTRGPSYLRNFKTMVRLKSTPAFTQGEMNSYVINKRVYAFTRKNRRIIYLIIMNLGKSFSEPFDVSEHIEGYVIGIPASTRLIGPQNLYLSGCHKEICELVDIPFTLLKV</sequence>
<dbReference type="Gene3D" id="3.90.400.10">
    <property type="entry name" value="Oligo-1,6-glucosidase, Domain 2"/>
    <property type="match status" value="1"/>
</dbReference>
<name>A0A9P0G4X0_BEMTA</name>
<reference evidence="7" key="1">
    <citation type="submission" date="2021-12" db="EMBL/GenBank/DDBJ databases">
        <authorList>
            <person name="King R."/>
        </authorList>
    </citation>
    <scope>NUCLEOTIDE SEQUENCE</scope>
</reference>
<dbReference type="Pfam" id="PF00128">
    <property type="entry name" value="Alpha-amylase"/>
    <property type="match status" value="1"/>
</dbReference>
<dbReference type="EC" id="3.2.1.20" evidence="3"/>
<dbReference type="InterPro" id="IPR017853">
    <property type="entry name" value="GH"/>
</dbReference>
<dbReference type="SUPFAM" id="SSF51445">
    <property type="entry name" value="(Trans)glycosidases"/>
    <property type="match status" value="1"/>
</dbReference>
<evidence type="ECO:0000313" key="8">
    <source>
        <dbReference type="Proteomes" id="UP001152759"/>
    </source>
</evidence>
<keyword evidence="5" id="KW-0326">Glycosidase</keyword>
<dbReference type="Proteomes" id="UP001152759">
    <property type="component" value="Chromosome 3"/>
</dbReference>
<keyword evidence="5" id="KW-0378">Hydrolase</keyword>
<dbReference type="InterPro" id="IPR045857">
    <property type="entry name" value="O16G_dom_2"/>
</dbReference>
<dbReference type="SMART" id="SM00642">
    <property type="entry name" value="Aamy"/>
    <property type="match status" value="1"/>
</dbReference>
<accession>A0A9P0G4X0</accession>
<evidence type="ECO:0000259" key="6">
    <source>
        <dbReference type="SMART" id="SM00642"/>
    </source>
</evidence>
<evidence type="ECO:0000313" key="7">
    <source>
        <dbReference type="EMBL" id="CAH0769023.1"/>
    </source>
</evidence>